<feature type="domain" description="Peptidase C39" evidence="2">
    <location>
        <begin position="100"/>
        <end position="240"/>
    </location>
</feature>
<gene>
    <name evidence="3" type="ORF">AB1I55_08200</name>
</gene>
<proteinExistence type="predicted"/>
<evidence type="ECO:0000313" key="3">
    <source>
        <dbReference type="EMBL" id="MEW3466072.1"/>
    </source>
</evidence>
<keyword evidence="4" id="KW-1185">Reference proteome</keyword>
<dbReference type="InterPro" id="IPR005074">
    <property type="entry name" value="Peptidase_C39"/>
</dbReference>
<keyword evidence="1" id="KW-1133">Transmembrane helix</keyword>
<dbReference type="Pfam" id="PF13529">
    <property type="entry name" value="Peptidase_C39_2"/>
    <property type="match status" value="1"/>
</dbReference>
<reference evidence="3 4" key="1">
    <citation type="submission" date="2024-05" db="EMBL/GenBank/DDBJ databases">
        <title>Human gut microbiome strain richness.</title>
        <authorList>
            <person name="Chen-Liaw A."/>
        </authorList>
    </citation>
    <scope>NUCLEOTIDE SEQUENCE [LARGE SCALE GENOMIC DNA]</scope>
    <source>
        <strain evidence="3 4">J1100102st1_G3_J1100102_180507</strain>
    </source>
</reference>
<dbReference type="EMBL" id="JBFDTB010000011">
    <property type="protein sequence ID" value="MEW3466072.1"/>
    <property type="molecule type" value="Genomic_DNA"/>
</dbReference>
<keyword evidence="1" id="KW-0472">Membrane</keyword>
<accession>A0ABV3MCB6</accession>
<organism evidence="3 4">
    <name type="scientific">Enterococcus entomosocium</name>
    <dbReference type="NCBI Taxonomy" id="3034352"/>
    <lineage>
        <taxon>Bacteria</taxon>
        <taxon>Bacillati</taxon>
        <taxon>Bacillota</taxon>
        <taxon>Bacilli</taxon>
        <taxon>Lactobacillales</taxon>
        <taxon>Enterococcaceae</taxon>
        <taxon>Enterococcus</taxon>
    </lineage>
</organism>
<evidence type="ECO:0000259" key="2">
    <source>
        <dbReference type="PROSITE" id="PS50990"/>
    </source>
</evidence>
<dbReference type="Gene3D" id="3.90.70.10">
    <property type="entry name" value="Cysteine proteinases"/>
    <property type="match status" value="1"/>
</dbReference>
<dbReference type="InterPro" id="IPR039564">
    <property type="entry name" value="Peptidase_C39-like"/>
</dbReference>
<evidence type="ECO:0000313" key="4">
    <source>
        <dbReference type="Proteomes" id="UP001554047"/>
    </source>
</evidence>
<keyword evidence="1" id="KW-0812">Transmembrane</keyword>
<sequence length="240" mass="27355">MQKQTDVYRKRRPMIVLAGLVLIWIGFNRISHHVLYGELSEHVHTVVAYDESYDDEYIYSQAIFSEDINAYLGEMDITTPIFLQTNEEWADRSYGNDGSQTLAENGCAIASLAMVQSYLEGYYITPPEVLDWAGDHYYVDGQGTDWRIFSDFADANGYNYYDLSTDLASVEAYLQQNHPVIVSMTPGEFTDGGHIMVLGGMMGDQVFVLDPNDDPEKSHYATYYTLDEIADQSLRFWTFS</sequence>
<dbReference type="RefSeq" id="WP_008380783.1">
    <property type="nucleotide sequence ID" value="NZ_JBDKBS010000002.1"/>
</dbReference>
<evidence type="ECO:0000256" key="1">
    <source>
        <dbReference type="SAM" id="Phobius"/>
    </source>
</evidence>
<protein>
    <submittedName>
        <fullName evidence="3">C39 family peptidase</fullName>
    </submittedName>
</protein>
<dbReference type="Proteomes" id="UP001554047">
    <property type="component" value="Unassembled WGS sequence"/>
</dbReference>
<comment type="caution">
    <text evidence="3">The sequence shown here is derived from an EMBL/GenBank/DDBJ whole genome shotgun (WGS) entry which is preliminary data.</text>
</comment>
<name>A0ABV3MCB6_9ENTE</name>
<feature type="transmembrane region" description="Helical" evidence="1">
    <location>
        <begin position="12"/>
        <end position="30"/>
    </location>
</feature>
<dbReference type="PROSITE" id="PS50990">
    <property type="entry name" value="PEPTIDASE_C39"/>
    <property type="match status" value="1"/>
</dbReference>